<feature type="compositionally biased region" description="Acidic residues" evidence="1">
    <location>
        <begin position="331"/>
        <end position="348"/>
    </location>
</feature>
<dbReference type="OrthoDB" id="6105938at2759"/>
<dbReference type="Proteomes" id="UP000091918">
    <property type="component" value="Unassembled WGS sequence"/>
</dbReference>
<name>A0A1B7P637_9EURO</name>
<feature type="compositionally biased region" description="Polar residues" evidence="1">
    <location>
        <begin position="352"/>
        <end position="366"/>
    </location>
</feature>
<proteinExistence type="predicted"/>
<comment type="caution">
    <text evidence="2">The sequence shown here is derived from an EMBL/GenBank/DDBJ whole genome shotgun (WGS) entry which is preliminary data.</text>
</comment>
<keyword evidence="3" id="KW-1185">Reference proteome</keyword>
<accession>A0A1B7P637</accession>
<dbReference type="STRING" id="1658172.A0A1B7P637"/>
<feature type="compositionally biased region" description="Acidic residues" evidence="1">
    <location>
        <begin position="257"/>
        <end position="290"/>
    </location>
</feature>
<feature type="compositionally biased region" description="Acidic residues" evidence="1">
    <location>
        <begin position="204"/>
        <end position="218"/>
    </location>
</feature>
<evidence type="ECO:0000256" key="1">
    <source>
        <dbReference type="SAM" id="MobiDB-lite"/>
    </source>
</evidence>
<feature type="compositionally biased region" description="Basic and acidic residues" evidence="1">
    <location>
        <begin position="190"/>
        <end position="203"/>
    </location>
</feature>
<feature type="region of interest" description="Disordered" evidence="1">
    <location>
        <begin position="65"/>
        <end position="88"/>
    </location>
</feature>
<organism evidence="2 3">
    <name type="scientific">Emergomyces africanus</name>
    <dbReference type="NCBI Taxonomy" id="1955775"/>
    <lineage>
        <taxon>Eukaryota</taxon>
        <taxon>Fungi</taxon>
        <taxon>Dikarya</taxon>
        <taxon>Ascomycota</taxon>
        <taxon>Pezizomycotina</taxon>
        <taxon>Eurotiomycetes</taxon>
        <taxon>Eurotiomycetidae</taxon>
        <taxon>Onygenales</taxon>
        <taxon>Ajellomycetaceae</taxon>
        <taxon>Emergomyces</taxon>
    </lineage>
</organism>
<feature type="compositionally biased region" description="Low complexity" evidence="1">
    <location>
        <begin position="318"/>
        <end position="330"/>
    </location>
</feature>
<feature type="region of interest" description="Disordered" evidence="1">
    <location>
        <begin position="190"/>
        <end position="397"/>
    </location>
</feature>
<protein>
    <submittedName>
        <fullName evidence="2">Uncharacterized protein</fullName>
    </submittedName>
</protein>
<gene>
    <name evidence="2" type="ORF">ACJ72_01182</name>
</gene>
<evidence type="ECO:0000313" key="2">
    <source>
        <dbReference type="EMBL" id="OAX84458.1"/>
    </source>
</evidence>
<sequence>MAAMAPIGLAARSAKPAPPLSNDTSGLLRTVQGHIEDIRALIYCGIREIVQMFISRAELLDNNETTKEHLSNKQAETEKIDSDKRNTDPRNGGLFQGCFKFPTPFNQPIDDIMDGVTRCPQCTWELVDGSCLHCGFELEGYDSYDLSDEDESITMTDIADDIEDGFSALDGDYFADLEYHMHHHHHHVLHHEGSDEEGSHDSEMSDFIDDGPIEEDAETDRSTAIDGNTIMSDSDGEGFTGTVATSLQGPQRIHIYDDDDDDDGNNDNEEETEQGEDEDGDDDDDDEDDEPIRAPTRAVHQRCQTSATSVNRCSGFQSRSTTTSTRTSVDYSDDDDGDDDDNEDDEEGLSPPNISNNTHASGSNIHSPIPLEDDSDVPIAPGRSSRRAPHPGRIRSS</sequence>
<reference evidence="2 3" key="1">
    <citation type="submission" date="2015-07" db="EMBL/GenBank/DDBJ databases">
        <title>Emmonsia species relationships and genome sequence.</title>
        <authorList>
            <person name="Cuomo C.A."/>
            <person name="Schwartz I.S."/>
            <person name="Kenyon C."/>
            <person name="de Hoog G.S."/>
            <person name="Govender N.P."/>
            <person name="Botha A."/>
            <person name="Moreno L."/>
            <person name="de Vries M."/>
            <person name="Munoz J.F."/>
            <person name="Stielow J.B."/>
        </authorList>
    </citation>
    <scope>NUCLEOTIDE SEQUENCE [LARGE SCALE GENOMIC DNA]</scope>
    <source>
        <strain evidence="2 3">CBS 136260</strain>
    </source>
</reference>
<evidence type="ECO:0000313" key="3">
    <source>
        <dbReference type="Proteomes" id="UP000091918"/>
    </source>
</evidence>
<feature type="compositionally biased region" description="Basic residues" evidence="1">
    <location>
        <begin position="384"/>
        <end position="397"/>
    </location>
</feature>
<dbReference type="AlphaFoldDB" id="A0A1B7P637"/>
<feature type="compositionally biased region" description="Polar residues" evidence="1">
    <location>
        <begin position="302"/>
        <end position="317"/>
    </location>
</feature>
<dbReference type="EMBL" id="LGUA01000075">
    <property type="protein sequence ID" value="OAX84458.1"/>
    <property type="molecule type" value="Genomic_DNA"/>
</dbReference>